<sequence>MSFQLCLHQQATTSKSEIIQSTEGPPRVPCSLFLAALFSFYLLLCNFKYTSRQHTQNGIEFALSTQIRDYNGFLATMLCGCFMNSLDGLAKAISMVRCNKVLIHFGSHLCLIQFYTRFFNNIIMNVLFTQRTTSLVPSIRDTFKMFRVDSVGDKSSLCHFCMLAGVCNILSCISGCAKNCNDSSYM</sequence>
<comment type="caution">
    <text evidence="1">The sequence shown here is derived from an EMBL/GenBank/DDBJ whole genome shotgun (WGS) entry which is preliminary data.</text>
</comment>
<proteinExistence type="predicted"/>
<protein>
    <submittedName>
        <fullName evidence="1">Uncharacterized protein</fullName>
    </submittedName>
</protein>
<name>A0A024GR28_9STRA</name>
<evidence type="ECO:0000313" key="2">
    <source>
        <dbReference type="Proteomes" id="UP000053237"/>
    </source>
</evidence>
<dbReference type="Proteomes" id="UP000053237">
    <property type="component" value="Unassembled WGS sequence"/>
</dbReference>
<organism evidence="1 2">
    <name type="scientific">Albugo candida</name>
    <dbReference type="NCBI Taxonomy" id="65357"/>
    <lineage>
        <taxon>Eukaryota</taxon>
        <taxon>Sar</taxon>
        <taxon>Stramenopiles</taxon>
        <taxon>Oomycota</taxon>
        <taxon>Peronosporomycetes</taxon>
        <taxon>Albuginales</taxon>
        <taxon>Albuginaceae</taxon>
        <taxon>Albugo</taxon>
    </lineage>
</organism>
<evidence type="ECO:0000313" key="1">
    <source>
        <dbReference type="EMBL" id="CCI49188.1"/>
    </source>
</evidence>
<accession>A0A024GR28</accession>
<dbReference type="EMBL" id="CAIX01000281">
    <property type="protein sequence ID" value="CCI49188.1"/>
    <property type="molecule type" value="Genomic_DNA"/>
</dbReference>
<gene>
    <name evidence="1" type="ORF">BN9_104700</name>
</gene>
<dbReference type="AlphaFoldDB" id="A0A024GR28"/>
<dbReference type="InParanoid" id="A0A024GR28"/>
<keyword evidence="2" id="KW-1185">Reference proteome</keyword>
<reference evidence="1 2" key="1">
    <citation type="submission" date="2012-05" db="EMBL/GenBank/DDBJ databases">
        <title>Recombination and specialization in a pathogen metapopulation.</title>
        <authorList>
            <person name="Gardiner A."/>
            <person name="Kemen E."/>
            <person name="Schultz-Larsen T."/>
            <person name="MacLean D."/>
            <person name="Van Oosterhout C."/>
            <person name="Jones J.D.G."/>
        </authorList>
    </citation>
    <scope>NUCLEOTIDE SEQUENCE [LARGE SCALE GENOMIC DNA]</scope>
    <source>
        <strain evidence="1 2">Ac Nc2</strain>
    </source>
</reference>